<dbReference type="InterPro" id="IPR013783">
    <property type="entry name" value="Ig-like_fold"/>
</dbReference>
<feature type="domain" description="Ig-like" evidence="2">
    <location>
        <begin position="545"/>
        <end position="681"/>
    </location>
</feature>
<dbReference type="KEGG" id="age:AA314_01609"/>
<evidence type="ECO:0000313" key="4">
    <source>
        <dbReference type="EMBL" id="REG33309.1"/>
    </source>
</evidence>
<dbReference type="SMART" id="SM00060">
    <property type="entry name" value="FN3"/>
    <property type="match status" value="5"/>
</dbReference>
<evidence type="ECO:0000313" key="5">
    <source>
        <dbReference type="Proteomes" id="UP000035579"/>
    </source>
</evidence>
<organism evidence="3 5">
    <name type="scientific">Archangium gephyra</name>
    <dbReference type="NCBI Taxonomy" id="48"/>
    <lineage>
        <taxon>Bacteria</taxon>
        <taxon>Pseudomonadati</taxon>
        <taxon>Myxococcota</taxon>
        <taxon>Myxococcia</taxon>
        <taxon>Myxococcales</taxon>
        <taxon>Cystobacterineae</taxon>
        <taxon>Archangiaceae</taxon>
        <taxon>Archangium</taxon>
    </lineage>
</organism>
<dbReference type="InterPro" id="IPR007110">
    <property type="entry name" value="Ig-like_dom"/>
</dbReference>
<dbReference type="InterPro" id="IPR003961">
    <property type="entry name" value="FN3_dom"/>
</dbReference>
<dbReference type="EMBL" id="QUMU01000004">
    <property type="protein sequence ID" value="REG33309.1"/>
    <property type="molecule type" value="Genomic_DNA"/>
</dbReference>
<evidence type="ECO:0000313" key="3">
    <source>
        <dbReference type="EMBL" id="AKI99982.1"/>
    </source>
</evidence>
<dbReference type="EMBL" id="CP011509">
    <property type="protein sequence ID" value="AKI99982.1"/>
    <property type="molecule type" value="Genomic_DNA"/>
</dbReference>
<evidence type="ECO:0000313" key="6">
    <source>
        <dbReference type="Proteomes" id="UP000256345"/>
    </source>
</evidence>
<dbReference type="InterPro" id="IPR044016">
    <property type="entry name" value="Big_13"/>
</dbReference>
<dbReference type="NCBIfam" id="NF033510">
    <property type="entry name" value="Ca_tandemer"/>
    <property type="match status" value="1"/>
</dbReference>
<feature type="chain" id="PRO_5042164874" evidence="1">
    <location>
        <begin position="27"/>
        <end position="1362"/>
    </location>
</feature>
<dbReference type="NCBIfam" id="NF047640">
    <property type="entry name" value="gliding_AgmC_N"/>
    <property type="match status" value="1"/>
</dbReference>
<keyword evidence="1" id="KW-0732">Signal</keyword>
<dbReference type="RefSeq" id="WP_053066208.1">
    <property type="nucleotide sequence ID" value="NZ_CP011509.1"/>
</dbReference>
<evidence type="ECO:0000256" key="1">
    <source>
        <dbReference type="SAM" id="SignalP"/>
    </source>
</evidence>
<dbReference type="Proteomes" id="UP000035579">
    <property type="component" value="Chromosome"/>
</dbReference>
<dbReference type="InterPro" id="IPR058184">
    <property type="entry name" value="AgmC-like_N"/>
</dbReference>
<dbReference type="PANTHER" id="PTHR34677">
    <property type="match status" value="1"/>
</dbReference>
<protein>
    <submittedName>
        <fullName evidence="4">Ig-like protein group 3</fullName>
    </submittedName>
    <submittedName>
        <fullName evidence="3">Internalin, putative</fullName>
    </submittedName>
</protein>
<dbReference type="Gene3D" id="2.60.40.10">
    <property type="entry name" value="Immunoglobulins"/>
    <property type="match status" value="8"/>
</dbReference>
<sequence length="1362" mass="136968">MKNGLFKKWLTAALCVLALGSTAALAEPDSFGLGTGRNGSPTISTAGNTLNSYAPVTAPLAPGDVSIPMGACVGNTACFAAGDLVMVLQTTGVVPVPASGTTGPLDITNDVVGRWEFARVASVSGSALTLTAPLIYSYAANVSQVIRVPEYVNLTVTGTGRITAFPWNGSAGGVIAFLATGTVSNAGQINANAAGFRGGLFVDDETTAVGCTGLDEAAALGAQKGEGIANVRYGATHTGRGSVANGAGGGVCHKSGGGGGGNYGAGGMGGRSDGSIDGARIVGGMGGAALIYSMLNHLTLGGGGGAGQGSDASGAPGGRGGGIIFVRANQLTGTGTIQASGGGGGSSNSDGGSGGGAGGSIYLRFASTAACSAVTANGGVGGTVNTGQVGPGGGGGGGRVLFQAATGGTCNLVLIGAAPGNQQDPTAPDGTPYGATAGANGVPVTLTTGFVVPPVPTVTTPANNSFTSNRRPFIEGTAQPNTTVVIYIDGVEVGRATSNSAGTYIFALPADLSEASHTVQAATELNAVQSARSPANTFTVDLTPPDTTIVSGPPSLTNSTSATFDFGSEAGATFECSLDGAAFTACADPETFTGLTAEKAYTLRVRAKDAAGNVDPTPASYTWTVDRTPPNTVIVSGPPTRTNATSATFDFAVEVPEAGVTYECNLDGAGFTACADPETFTGLTAEKAYTLEVRAKDTAGNVDPTPASYTWTVDRTAPDTTIVSRPPARTNATSATFDFSSEAGATFECSLDGAAFTSCADPETFTGLTAEKAYTLEVRARDVAGNVDPTPASYTWTVDLTVPDTTIVSGPPALTNSPSATFDFSSEAGATFMCRLDTALTFSPCSDPETFTALGDGAHRLEVSAVDAAGNMDPTPAVYTWTVDLTPPDTTIVSGPPSLTNVTSATFDFSSEAGATFECSLDGAAFTACADPETFTGLTEKAYTLQVRARDAAGNVDPTPASYTWTVDFSAPETTLVSNPPNPSNSPDATFDFSSEAGATFECSLDGAPFTPCTGPVSFTGLGDGSHTFQVRAVDAAGNVDPTPASYTWTVDAAVPETLIVSGPPSRTNATSATFDFMSPEPGVTFECSLDGAAFSACADPETFTGLDERTHTLLVRARDASGNVDPSPAIYSWTVDLTPPAAPVVVSPAPNATVDTLTPVISGTAEPLSTVTVIIDGVEVGTARTDASGNWSYTPTTPLLLGEHQVLARATDEAGNAGPTTSEPRIFNVAQDTSAPETSIDSGPTGTTSERTATFEFSSNEPGVTYECSLDGVPFTPCTSPVTFTGLTDGEHTFRVRARDAAGNVDASPAGRSWTVDPNAGGDVAFLGDGIGCSATGGDASLLLLGLGTFLSLSRRRRRRS</sequence>
<feature type="signal peptide" evidence="1">
    <location>
        <begin position="1"/>
        <end position="26"/>
    </location>
</feature>
<reference evidence="4 6" key="2">
    <citation type="submission" date="2018-08" db="EMBL/GenBank/DDBJ databases">
        <title>Genomic Encyclopedia of Archaeal and Bacterial Type Strains, Phase II (KMG-II): from individual species to whole genera.</title>
        <authorList>
            <person name="Goeker M."/>
        </authorList>
    </citation>
    <scope>NUCLEOTIDE SEQUENCE [LARGE SCALE GENOMIC DNA]</scope>
    <source>
        <strain evidence="4 6">DSM 2261</strain>
    </source>
</reference>
<dbReference type="Pfam" id="PF19077">
    <property type="entry name" value="Big_13"/>
    <property type="match status" value="2"/>
</dbReference>
<keyword evidence="6" id="KW-1185">Reference proteome</keyword>
<dbReference type="PANTHER" id="PTHR34677:SF3">
    <property type="entry name" value="BACTERIAL IG-LIKE DOMAIN-CONTAINING PROTEIN"/>
    <property type="match status" value="1"/>
</dbReference>
<reference evidence="3 5" key="1">
    <citation type="submission" date="2015-05" db="EMBL/GenBank/DDBJ databases">
        <title>Genome assembly of Archangium gephyra DSM 2261.</title>
        <authorList>
            <person name="Sharma G."/>
            <person name="Subramanian S."/>
        </authorList>
    </citation>
    <scope>NUCLEOTIDE SEQUENCE [LARGE SCALE GENOMIC DNA]</scope>
    <source>
        <strain evidence="3 5">DSM 2261</strain>
    </source>
</reference>
<name>A0AAC8TBR7_9BACT</name>
<dbReference type="Gene3D" id="2.60.40.1800">
    <property type="match status" value="1"/>
</dbReference>
<evidence type="ECO:0000259" key="2">
    <source>
        <dbReference type="PROSITE" id="PS50835"/>
    </source>
</evidence>
<gene>
    <name evidence="3" type="ORF">AA314_01609</name>
    <name evidence="4" type="ORF">ATI61_104600</name>
</gene>
<accession>A0AAC8TBR7</accession>
<dbReference type="PROSITE" id="PS50835">
    <property type="entry name" value="IG_LIKE"/>
    <property type="match status" value="1"/>
</dbReference>
<proteinExistence type="predicted"/>
<dbReference type="Proteomes" id="UP000256345">
    <property type="component" value="Unassembled WGS sequence"/>
</dbReference>